<organism evidence="2 3">
    <name type="scientific">Colocasia esculenta</name>
    <name type="common">Wild taro</name>
    <name type="synonym">Arum esculentum</name>
    <dbReference type="NCBI Taxonomy" id="4460"/>
    <lineage>
        <taxon>Eukaryota</taxon>
        <taxon>Viridiplantae</taxon>
        <taxon>Streptophyta</taxon>
        <taxon>Embryophyta</taxon>
        <taxon>Tracheophyta</taxon>
        <taxon>Spermatophyta</taxon>
        <taxon>Magnoliopsida</taxon>
        <taxon>Liliopsida</taxon>
        <taxon>Araceae</taxon>
        <taxon>Aroideae</taxon>
        <taxon>Colocasieae</taxon>
        <taxon>Colocasia</taxon>
    </lineage>
</organism>
<gene>
    <name evidence="2" type="ORF">Taro_018118</name>
</gene>
<dbReference type="AlphaFoldDB" id="A0A843UY52"/>
<dbReference type="Proteomes" id="UP000652761">
    <property type="component" value="Unassembled WGS sequence"/>
</dbReference>
<evidence type="ECO:0000256" key="1">
    <source>
        <dbReference type="SAM" id="MobiDB-lite"/>
    </source>
</evidence>
<accession>A0A843UY52</accession>
<proteinExistence type="predicted"/>
<dbReference type="EMBL" id="NMUH01000837">
    <property type="protein sequence ID" value="MQL85593.1"/>
    <property type="molecule type" value="Genomic_DNA"/>
</dbReference>
<protein>
    <submittedName>
        <fullName evidence="2">Uncharacterized protein</fullName>
    </submittedName>
</protein>
<comment type="caution">
    <text evidence="2">The sequence shown here is derived from an EMBL/GenBank/DDBJ whole genome shotgun (WGS) entry which is preliminary data.</text>
</comment>
<keyword evidence="3" id="KW-1185">Reference proteome</keyword>
<feature type="region of interest" description="Disordered" evidence="1">
    <location>
        <begin position="27"/>
        <end position="59"/>
    </location>
</feature>
<name>A0A843UY52_COLES</name>
<sequence>MLDSIMFASAFVYPPSSSSRVLMPLRSRATGVPPGGAKGVRGARWATDGPVEAQPSEAA</sequence>
<reference evidence="2" key="1">
    <citation type="submission" date="2017-07" db="EMBL/GenBank/DDBJ databases">
        <title>Taro Niue Genome Assembly and Annotation.</title>
        <authorList>
            <person name="Atibalentja N."/>
            <person name="Keating K."/>
            <person name="Fields C.J."/>
        </authorList>
    </citation>
    <scope>NUCLEOTIDE SEQUENCE</scope>
    <source>
        <strain evidence="2">Niue_2</strain>
        <tissue evidence="2">Leaf</tissue>
    </source>
</reference>
<evidence type="ECO:0000313" key="3">
    <source>
        <dbReference type="Proteomes" id="UP000652761"/>
    </source>
</evidence>
<evidence type="ECO:0000313" key="2">
    <source>
        <dbReference type="EMBL" id="MQL85593.1"/>
    </source>
</evidence>